<name>A0A9P7VZY5_9AGAR</name>
<organism evidence="2 3">
    <name type="scientific">Guyanagaster necrorhizus</name>
    <dbReference type="NCBI Taxonomy" id="856835"/>
    <lineage>
        <taxon>Eukaryota</taxon>
        <taxon>Fungi</taxon>
        <taxon>Dikarya</taxon>
        <taxon>Basidiomycota</taxon>
        <taxon>Agaricomycotina</taxon>
        <taxon>Agaricomycetes</taxon>
        <taxon>Agaricomycetidae</taxon>
        <taxon>Agaricales</taxon>
        <taxon>Marasmiineae</taxon>
        <taxon>Physalacriaceae</taxon>
        <taxon>Guyanagaster</taxon>
    </lineage>
</organism>
<dbReference type="GeneID" id="66103934"/>
<accession>A0A9P7VZY5</accession>
<dbReference type="Proteomes" id="UP000812287">
    <property type="component" value="Unassembled WGS sequence"/>
</dbReference>
<dbReference type="RefSeq" id="XP_043043562.1">
    <property type="nucleotide sequence ID" value="XM_043181638.1"/>
</dbReference>
<dbReference type="EMBL" id="MU250527">
    <property type="protein sequence ID" value="KAG7450062.1"/>
    <property type="molecule type" value="Genomic_DNA"/>
</dbReference>
<feature type="region of interest" description="Disordered" evidence="1">
    <location>
        <begin position="172"/>
        <end position="195"/>
    </location>
</feature>
<proteinExistence type="predicted"/>
<dbReference type="OrthoDB" id="2984899at2759"/>
<gene>
    <name evidence="2" type="ORF">BT62DRAFT_621805</name>
</gene>
<evidence type="ECO:0000313" key="3">
    <source>
        <dbReference type="Proteomes" id="UP000812287"/>
    </source>
</evidence>
<evidence type="ECO:0000256" key="1">
    <source>
        <dbReference type="SAM" id="MobiDB-lite"/>
    </source>
</evidence>
<sequence length="303" mass="33780">MLRRLKRKLRERQQRHPPIEYFADGCPIPKDHPDVDEIILYPQLDSGCQPPLKLPHAIDTNSGAFASSDRPVLSGGDRKDLAIPSYGPMRAFHFVDNKPPASETSFHDLPIDHAALGYTTTTFNPFSGHNPQGTAFPPQTKDVAIPNHYGHHLVGGSHKVPPSVRFNPFADDGPIVDQRPSDRGSYSENANGGRPVLTDPFNNSIILDHTTFGMAQWEHIQPALQHQYAAIPTERANIQAAEHDQGRSYPNNQYVYSQCDTIRRTNTGDSSASSSSRTLVNNSDPVIPKIFYWVDRFNKAHMI</sequence>
<comment type="caution">
    <text evidence="2">The sequence shown here is derived from an EMBL/GenBank/DDBJ whole genome shotgun (WGS) entry which is preliminary data.</text>
</comment>
<protein>
    <submittedName>
        <fullName evidence="2">Uncharacterized protein</fullName>
    </submittedName>
</protein>
<keyword evidence="3" id="KW-1185">Reference proteome</keyword>
<reference evidence="2" key="1">
    <citation type="submission" date="2020-11" db="EMBL/GenBank/DDBJ databases">
        <title>Adaptations for nitrogen fixation in a non-lichenized fungal sporocarp promotes dispersal by wood-feeding termites.</title>
        <authorList>
            <consortium name="DOE Joint Genome Institute"/>
            <person name="Koch R.A."/>
            <person name="Yoon G."/>
            <person name="Arayal U."/>
            <person name="Lail K."/>
            <person name="Amirebrahimi M."/>
            <person name="Labutti K."/>
            <person name="Lipzen A."/>
            <person name="Riley R."/>
            <person name="Barry K."/>
            <person name="Henrissat B."/>
            <person name="Grigoriev I.V."/>
            <person name="Herr J.R."/>
            <person name="Aime M.C."/>
        </authorList>
    </citation>
    <scope>NUCLEOTIDE SEQUENCE</scope>
    <source>
        <strain evidence="2">MCA 3950</strain>
    </source>
</reference>
<dbReference type="AlphaFoldDB" id="A0A9P7VZY5"/>
<evidence type="ECO:0000313" key="2">
    <source>
        <dbReference type="EMBL" id="KAG7450062.1"/>
    </source>
</evidence>